<dbReference type="GO" id="GO:0005524">
    <property type="term" value="F:ATP binding"/>
    <property type="evidence" value="ECO:0007669"/>
    <property type="project" value="UniProtKB-KW"/>
</dbReference>
<dbReference type="PANTHER" id="PTHR43654:SF1">
    <property type="entry name" value="ISOPENTENYL PHOSPHATE KINASE"/>
    <property type="match status" value="1"/>
</dbReference>
<keyword evidence="6" id="KW-0418">Kinase</keyword>
<dbReference type="AlphaFoldDB" id="A0A1Q4V6F9"/>
<reference evidence="12 13" key="1">
    <citation type="submission" date="2015-06" db="EMBL/GenBank/DDBJ databases">
        <title>Cloning and characterization of the uncialamcin biosynthetic gene cluster.</title>
        <authorList>
            <person name="Yan X."/>
            <person name="Huang T."/>
            <person name="Ge H."/>
            <person name="Shen B."/>
        </authorList>
    </citation>
    <scope>NUCLEOTIDE SEQUENCE [LARGE SCALE GENOMIC DNA]</scope>
    <source>
        <strain evidence="12 13">DCA2648</strain>
    </source>
</reference>
<evidence type="ECO:0000256" key="9">
    <source>
        <dbReference type="ARBA" id="ARBA00049063"/>
    </source>
</evidence>
<dbReference type="GO" id="GO:0102043">
    <property type="term" value="F:isopentenyl phosphate kinase activity"/>
    <property type="evidence" value="ECO:0007669"/>
    <property type="project" value="UniProtKB-EC"/>
</dbReference>
<protein>
    <recommendedName>
        <fullName evidence="3">Isopentenyl phosphate kinase</fullName>
        <ecNumber evidence="2">2.7.4.26</ecNumber>
    </recommendedName>
</protein>
<accession>A0A1Q4V6F9</accession>
<evidence type="ECO:0000256" key="10">
    <source>
        <dbReference type="SAM" id="MobiDB-lite"/>
    </source>
</evidence>
<evidence type="ECO:0000256" key="4">
    <source>
        <dbReference type="ARBA" id="ARBA00022679"/>
    </source>
</evidence>
<evidence type="ECO:0000256" key="7">
    <source>
        <dbReference type="ARBA" id="ARBA00022840"/>
    </source>
</evidence>
<name>A0A1Q4V6F9_9ACTN</name>
<evidence type="ECO:0000256" key="2">
    <source>
        <dbReference type="ARBA" id="ARBA00012908"/>
    </source>
</evidence>
<feature type="domain" description="Aspartate/glutamate/uridylate kinase" evidence="11">
    <location>
        <begin position="18"/>
        <end position="248"/>
    </location>
</feature>
<evidence type="ECO:0000256" key="3">
    <source>
        <dbReference type="ARBA" id="ARBA00017267"/>
    </source>
</evidence>
<keyword evidence="7" id="KW-0067">ATP-binding</keyword>
<dbReference type="SUPFAM" id="SSF53633">
    <property type="entry name" value="Carbamate kinase-like"/>
    <property type="match status" value="1"/>
</dbReference>
<keyword evidence="5" id="KW-0547">Nucleotide-binding</keyword>
<gene>
    <name evidence="12" type="ORF">AB852_17955</name>
</gene>
<sequence>MTSDRPRASGPAEAAGCRIVKLGGSLITTTDPDGSPHVNEQRVAALAQEIAATGLPTILVHGTGAFGKPAARRHNYLDGVITAGRQKVFAEVSALLARLELAVLEALQRGGLCAVRVPLSGLCAYTDGKIRLRSVDGVRLLLNHGIVPVLGGNLAWGRDGFAVHSSDTLAADLAIALHATALIMATNAGGVHLHHGASDRIHRELDADDPVLSGSIPPDRQDVSGGMRAKVRECGRVARTGIPTFIIDGRLPGNLAASLRGATPSGTRIRAGGPQDTDSPSPDRPTSTTPEAPPEEALRFPREQG</sequence>
<keyword evidence="4" id="KW-0808">Transferase</keyword>
<evidence type="ECO:0000313" key="13">
    <source>
        <dbReference type="Proteomes" id="UP000186455"/>
    </source>
</evidence>
<comment type="similarity">
    <text evidence="1">Belongs to the isopentenyl phosphate kinase family.</text>
</comment>
<comment type="catalytic activity">
    <reaction evidence="9">
        <text>isopentenyl phosphate + ATP = isopentenyl diphosphate + ADP</text>
        <dbReference type="Rhea" id="RHEA:33963"/>
        <dbReference type="ChEBI" id="CHEBI:30616"/>
        <dbReference type="ChEBI" id="CHEBI:65078"/>
        <dbReference type="ChEBI" id="CHEBI:128769"/>
        <dbReference type="ChEBI" id="CHEBI:456216"/>
        <dbReference type="EC" id="2.7.4.26"/>
    </reaction>
</comment>
<dbReference type="InterPro" id="IPR024192">
    <property type="entry name" value="Fosfomycin_R_FomA-type"/>
</dbReference>
<feature type="compositionally biased region" description="Basic and acidic residues" evidence="10">
    <location>
        <begin position="296"/>
        <end position="305"/>
    </location>
</feature>
<keyword evidence="8" id="KW-0414">Isoprene biosynthesis</keyword>
<organism evidence="12 13">
    <name type="scientific">Streptomyces uncialis</name>
    <dbReference type="NCBI Taxonomy" id="1048205"/>
    <lineage>
        <taxon>Bacteria</taxon>
        <taxon>Bacillati</taxon>
        <taxon>Actinomycetota</taxon>
        <taxon>Actinomycetes</taxon>
        <taxon>Kitasatosporales</taxon>
        <taxon>Streptomycetaceae</taxon>
        <taxon>Streptomyces</taxon>
    </lineage>
</organism>
<dbReference type="Proteomes" id="UP000186455">
    <property type="component" value="Unassembled WGS sequence"/>
</dbReference>
<dbReference type="InterPro" id="IPR036393">
    <property type="entry name" value="AceGlu_kinase-like_sf"/>
</dbReference>
<dbReference type="InterPro" id="IPR001057">
    <property type="entry name" value="Glu/AcGlu_kinase"/>
</dbReference>
<dbReference type="GO" id="GO:0016114">
    <property type="term" value="P:terpenoid biosynthetic process"/>
    <property type="evidence" value="ECO:0007669"/>
    <property type="project" value="TreeGrafter"/>
</dbReference>
<dbReference type="Pfam" id="PF00696">
    <property type="entry name" value="AA_kinase"/>
    <property type="match status" value="1"/>
</dbReference>
<dbReference type="NCBIfam" id="NF040647">
    <property type="entry name" value="IPPK_Arch"/>
    <property type="match status" value="1"/>
</dbReference>
<evidence type="ECO:0000256" key="6">
    <source>
        <dbReference type="ARBA" id="ARBA00022777"/>
    </source>
</evidence>
<feature type="compositionally biased region" description="Low complexity" evidence="10">
    <location>
        <begin position="276"/>
        <end position="290"/>
    </location>
</feature>
<dbReference type="GO" id="GO:0005829">
    <property type="term" value="C:cytosol"/>
    <property type="evidence" value="ECO:0007669"/>
    <property type="project" value="TreeGrafter"/>
</dbReference>
<feature type="region of interest" description="Disordered" evidence="10">
    <location>
        <begin position="257"/>
        <end position="305"/>
    </location>
</feature>
<feature type="region of interest" description="Disordered" evidence="10">
    <location>
        <begin position="209"/>
        <end position="228"/>
    </location>
</feature>
<dbReference type="InterPro" id="IPR001048">
    <property type="entry name" value="Asp/Glu/Uridylate_kinase"/>
</dbReference>
<dbReference type="STRING" id="1048205.AB852_17955"/>
<dbReference type="EC" id="2.7.4.26" evidence="2"/>
<dbReference type="PRINTS" id="PR00474">
    <property type="entry name" value="GLU5KINASE"/>
</dbReference>
<dbReference type="EMBL" id="LFBV01000004">
    <property type="protein sequence ID" value="OKH93397.1"/>
    <property type="molecule type" value="Genomic_DNA"/>
</dbReference>
<evidence type="ECO:0000259" key="11">
    <source>
        <dbReference type="Pfam" id="PF00696"/>
    </source>
</evidence>
<evidence type="ECO:0000256" key="1">
    <source>
        <dbReference type="ARBA" id="ARBA00010540"/>
    </source>
</evidence>
<dbReference type="GeneID" id="96791684"/>
<dbReference type="RefSeq" id="WP_073789627.1">
    <property type="nucleotide sequence ID" value="NZ_CP109583.1"/>
</dbReference>
<evidence type="ECO:0000256" key="8">
    <source>
        <dbReference type="ARBA" id="ARBA00023229"/>
    </source>
</evidence>
<evidence type="ECO:0000256" key="5">
    <source>
        <dbReference type="ARBA" id="ARBA00022741"/>
    </source>
</evidence>
<evidence type="ECO:0000313" key="12">
    <source>
        <dbReference type="EMBL" id="OKH93397.1"/>
    </source>
</evidence>
<dbReference type="GO" id="GO:0016301">
    <property type="term" value="F:kinase activity"/>
    <property type="evidence" value="ECO:0007669"/>
    <property type="project" value="UniProtKB-KW"/>
</dbReference>
<dbReference type="PANTHER" id="PTHR43654">
    <property type="entry name" value="GLUTAMATE 5-KINASE"/>
    <property type="match status" value="1"/>
</dbReference>
<dbReference type="Gene3D" id="3.40.1160.10">
    <property type="entry name" value="Acetylglutamate kinase-like"/>
    <property type="match status" value="1"/>
</dbReference>
<keyword evidence="13" id="KW-1185">Reference proteome</keyword>
<comment type="caution">
    <text evidence="12">The sequence shown here is derived from an EMBL/GenBank/DDBJ whole genome shotgun (WGS) entry which is preliminary data.</text>
</comment>
<proteinExistence type="inferred from homology"/>